<proteinExistence type="predicted"/>
<feature type="region of interest" description="Disordered" evidence="1">
    <location>
        <begin position="1"/>
        <end position="92"/>
    </location>
</feature>
<keyword evidence="3" id="KW-1185">Reference proteome</keyword>
<organism evidence="2 3">
    <name type="scientific">Oryza sativa subsp. japonica</name>
    <name type="common">Rice</name>
    <dbReference type="NCBI Taxonomy" id="39947"/>
    <lineage>
        <taxon>Eukaryota</taxon>
        <taxon>Viridiplantae</taxon>
        <taxon>Streptophyta</taxon>
        <taxon>Embryophyta</taxon>
        <taxon>Tracheophyta</taxon>
        <taxon>Spermatophyta</taxon>
        <taxon>Magnoliopsida</taxon>
        <taxon>Liliopsida</taxon>
        <taxon>Poales</taxon>
        <taxon>Poaceae</taxon>
        <taxon>BOP clade</taxon>
        <taxon>Oryzoideae</taxon>
        <taxon>Oryzeae</taxon>
        <taxon>Oryzinae</taxon>
        <taxon>Oryza</taxon>
        <taxon>Oryza sativa</taxon>
    </lineage>
</organism>
<evidence type="ECO:0000256" key="1">
    <source>
        <dbReference type="SAM" id="MobiDB-lite"/>
    </source>
</evidence>
<accession>A0A0P0WC04</accession>
<sequence>MPVKSVSGETPSSSSSLDVLLHLRQDPQSPSQSGAMCQSSPLSSIMRRSDGGGYRLRPPRPTDPDKRQRQGKQEGRRGPGQQGEGKATPCSQGLPALFPSAVAATAVAWASPTSTMNSIFPLSSPFFLVPPLATAAASEPPLSSLSQGCLFFSIEGHRVWMTSLAIPLHTAIVL</sequence>
<feature type="compositionally biased region" description="Basic and acidic residues" evidence="1">
    <location>
        <begin position="60"/>
        <end position="77"/>
    </location>
</feature>
<reference evidence="2 3" key="2">
    <citation type="journal article" date="2013" name="Plant Cell Physiol.">
        <title>Rice Annotation Project Database (RAP-DB): an integrative and interactive database for rice genomics.</title>
        <authorList>
            <person name="Sakai H."/>
            <person name="Lee S.S."/>
            <person name="Tanaka T."/>
            <person name="Numa H."/>
            <person name="Kim J."/>
            <person name="Kawahara Y."/>
            <person name="Wakimoto H."/>
            <person name="Yang C.C."/>
            <person name="Iwamoto M."/>
            <person name="Abe T."/>
            <person name="Yamada Y."/>
            <person name="Muto A."/>
            <person name="Inokuchi H."/>
            <person name="Ikemura T."/>
            <person name="Matsumoto T."/>
            <person name="Sasaki T."/>
            <person name="Itoh T."/>
        </authorList>
    </citation>
    <scope>NUCLEOTIDE SEQUENCE [LARGE SCALE GENOMIC DNA]</scope>
    <source>
        <strain evidence="3">cv. Nipponbare</strain>
    </source>
</reference>
<evidence type="ECO:0000313" key="3">
    <source>
        <dbReference type="Proteomes" id="UP000059680"/>
    </source>
</evidence>
<dbReference type="InParanoid" id="A0A0P0WC04"/>
<gene>
    <name evidence="2" type="ordered locus">Os04g0482400</name>
    <name evidence="2" type="ORF">OSNPB_040482400</name>
</gene>
<protein>
    <submittedName>
        <fullName evidence="2">Os04g0482400 protein</fullName>
    </submittedName>
</protein>
<dbReference type="Proteomes" id="UP000059680">
    <property type="component" value="Chromosome 4"/>
</dbReference>
<name>A0A0P0WC04_ORYSJ</name>
<feature type="compositionally biased region" description="Low complexity" evidence="1">
    <location>
        <begin position="1"/>
        <end position="16"/>
    </location>
</feature>
<dbReference type="AlphaFoldDB" id="A0A0P0WC04"/>
<feature type="compositionally biased region" description="Polar residues" evidence="1">
    <location>
        <begin position="26"/>
        <end position="43"/>
    </location>
</feature>
<reference evidence="2 3" key="3">
    <citation type="journal article" date="2013" name="Rice">
        <title>Improvement of the Oryza sativa Nipponbare reference genome using next generation sequence and optical map data.</title>
        <authorList>
            <person name="Kawahara Y."/>
            <person name="de la Bastide M."/>
            <person name="Hamilton J.P."/>
            <person name="Kanamori H."/>
            <person name="McCombie W.R."/>
            <person name="Ouyang S."/>
            <person name="Schwartz D.C."/>
            <person name="Tanaka T."/>
            <person name="Wu J."/>
            <person name="Zhou S."/>
            <person name="Childs K.L."/>
            <person name="Davidson R.M."/>
            <person name="Lin H."/>
            <person name="Quesada-Ocampo L."/>
            <person name="Vaillancourt B."/>
            <person name="Sakai H."/>
            <person name="Lee S.S."/>
            <person name="Kim J."/>
            <person name="Numa H."/>
            <person name="Itoh T."/>
            <person name="Buell C.R."/>
            <person name="Matsumoto T."/>
        </authorList>
    </citation>
    <scope>NUCLEOTIDE SEQUENCE [LARGE SCALE GENOMIC DNA]</scope>
    <source>
        <strain evidence="3">cv. Nipponbare</strain>
    </source>
</reference>
<evidence type="ECO:0000313" key="2">
    <source>
        <dbReference type="EMBL" id="BAS89757.1"/>
    </source>
</evidence>
<reference evidence="3" key="1">
    <citation type="journal article" date="2005" name="Nature">
        <title>The map-based sequence of the rice genome.</title>
        <authorList>
            <consortium name="International rice genome sequencing project (IRGSP)"/>
            <person name="Matsumoto T."/>
            <person name="Wu J."/>
            <person name="Kanamori H."/>
            <person name="Katayose Y."/>
            <person name="Fujisawa M."/>
            <person name="Namiki N."/>
            <person name="Mizuno H."/>
            <person name="Yamamoto K."/>
            <person name="Antonio B.A."/>
            <person name="Baba T."/>
            <person name="Sakata K."/>
            <person name="Nagamura Y."/>
            <person name="Aoki H."/>
            <person name="Arikawa K."/>
            <person name="Arita K."/>
            <person name="Bito T."/>
            <person name="Chiden Y."/>
            <person name="Fujitsuka N."/>
            <person name="Fukunaka R."/>
            <person name="Hamada M."/>
            <person name="Harada C."/>
            <person name="Hayashi A."/>
            <person name="Hijishita S."/>
            <person name="Honda M."/>
            <person name="Hosokawa S."/>
            <person name="Ichikawa Y."/>
            <person name="Idonuma A."/>
            <person name="Iijima M."/>
            <person name="Ikeda M."/>
            <person name="Ikeno M."/>
            <person name="Ito K."/>
            <person name="Ito S."/>
            <person name="Ito T."/>
            <person name="Ito Y."/>
            <person name="Ito Y."/>
            <person name="Iwabuchi A."/>
            <person name="Kamiya K."/>
            <person name="Karasawa W."/>
            <person name="Kurita K."/>
            <person name="Katagiri S."/>
            <person name="Kikuta A."/>
            <person name="Kobayashi H."/>
            <person name="Kobayashi N."/>
            <person name="Machita K."/>
            <person name="Maehara T."/>
            <person name="Masukawa M."/>
            <person name="Mizubayashi T."/>
            <person name="Mukai Y."/>
            <person name="Nagasaki H."/>
            <person name="Nagata Y."/>
            <person name="Naito S."/>
            <person name="Nakashima M."/>
            <person name="Nakama Y."/>
            <person name="Nakamichi Y."/>
            <person name="Nakamura M."/>
            <person name="Meguro A."/>
            <person name="Negishi M."/>
            <person name="Ohta I."/>
            <person name="Ohta T."/>
            <person name="Okamoto M."/>
            <person name="Ono N."/>
            <person name="Saji S."/>
            <person name="Sakaguchi M."/>
            <person name="Sakai K."/>
            <person name="Shibata M."/>
            <person name="Shimokawa T."/>
            <person name="Song J."/>
            <person name="Takazaki Y."/>
            <person name="Terasawa K."/>
            <person name="Tsugane M."/>
            <person name="Tsuji K."/>
            <person name="Ueda S."/>
            <person name="Waki K."/>
            <person name="Yamagata H."/>
            <person name="Yamamoto M."/>
            <person name="Yamamoto S."/>
            <person name="Yamane H."/>
            <person name="Yoshiki S."/>
            <person name="Yoshihara R."/>
            <person name="Yukawa K."/>
            <person name="Zhong H."/>
            <person name="Yano M."/>
            <person name="Yuan Q."/>
            <person name="Ouyang S."/>
            <person name="Liu J."/>
            <person name="Jones K.M."/>
            <person name="Gansberger K."/>
            <person name="Moffat K."/>
            <person name="Hill J."/>
            <person name="Bera J."/>
            <person name="Fadrosh D."/>
            <person name="Jin S."/>
            <person name="Johri S."/>
            <person name="Kim M."/>
            <person name="Overton L."/>
            <person name="Reardon M."/>
            <person name="Tsitrin T."/>
            <person name="Vuong H."/>
            <person name="Weaver B."/>
            <person name="Ciecko A."/>
            <person name="Tallon L."/>
            <person name="Jackson J."/>
            <person name="Pai G."/>
            <person name="Aken S.V."/>
            <person name="Utterback T."/>
            <person name="Reidmuller S."/>
            <person name="Feldblyum T."/>
            <person name="Hsiao J."/>
            <person name="Zismann V."/>
            <person name="Iobst S."/>
            <person name="de Vazeille A.R."/>
            <person name="Buell C.R."/>
            <person name="Ying K."/>
            <person name="Li Y."/>
            <person name="Lu T."/>
            <person name="Huang Y."/>
            <person name="Zhao Q."/>
            <person name="Feng Q."/>
            <person name="Zhang L."/>
            <person name="Zhu J."/>
            <person name="Weng Q."/>
            <person name="Mu J."/>
            <person name="Lu Y."/>
            <person name="Fan D."/>
            <person name="Liu Y."/>
            <person name="Guan J."/>
            <person name="Zhang Y."/>
            <person name="Yu S."/>
            <person name="Liu X."/>
            <person name="Zhang Y."/>
            <person name="Hong G."/>
            <person name="Han B."/>
            <person name="Choisne N."/>
            <person name="Demange N."/>
            <person name="Orjeda G."/>
            <person name="Samain S."/>
            <person name="Cattolico L."/>
            <person name="Pelletier E."/>
            <person name="Couloux A."/>
            <person name="Segurens B."/>
            <person name="Wincker P."/>
            <person name="D'Hont A."/>
            <person name="Scarpelli C."/>
            <person name="Weissenbach J."/>
            <person name="Salanoubat M."/>
            <person name="Quetier F."/>
            <person name="Yu Y."/>
            <person name="Kim H.R."/>
            <person name="Rambo T."/>
            <person name="Currie J."/>
            <person name="Collura K."/>
            <person name="Luo M."/>
            <person name="Yang T."/>
            <person name="Ammiraju J.S.S."/>
            <person name="Engler F."/>
            <person name="Soderlund C."/>
            <person name="Wing R.A."/>
            <person name="Palmer L.E."/>
            <person name="de la Bastide M."/>
            <person name="Spiegel L."/>
            <person name="Nascimento L."/>
            <person name="Zutavern T."/>
            <person name="O'Shaughnessy A."/>
            <person name="Dike S."/>
            <person name="Dedhia N."/>
            <person name="Preston R."/>
            <person name="Balija V."/>
            <person name="McCombie W.R."/>
            <person name="Chow T."/>
            <person name="Chen H."/>
            <person name="Chung M."/>
            <person name="Chen C."/>
            <person name="Shaw J."/>
            <person name="Wu H."/>
            <person name="Hsiao K."/>
            <person name="Chao Y."/>
            <person name="Chu M."/>
            <person name="Cheng C."/>
            <person name="Hour A."/>
            <person name="Lee P."/>
            <person name="Lin S."/>
            <person name="Lin Y."/>
            <person name="Liou J."/>
            <person name="Liu S."/>
            <person name="Hsing Y."/>
            <person name="Raghuvanshi S."/>
            <person name="Mohanty A."/>
            <person name="Bharti A.K."/>
            <person name="Gaur A."/>
            <person name="Gupta V."/>
            <person name="Kumar D."/>
            <person name="Ravi V."/>
            <person name="Vij S."/>
            <person name="Kapur A."/>
            <person name="Khurana P."/>
            <person name="Khurana P."/>
            <person name="Khurana J.P."/>
            <person name="Tyagi A.K."/>
            <person name="Gaikwad K."/>
            <person name="Singh A."/>
            <person name="Dalal V."/>
            <person name="Srivastava S."/>
            <person name="Dixit A."/>
            <person name="Pal A.K."/>
            <person name="Ghazi I.A."/>
            <person name="Yadav M."/>
            <person name="Pandit A."/>
            <person name="Bhargava A."/>
            <person name="Sureshbabu K."/>
            <person name="Batra K."/>
            <person name="Sharma T.R."/>
            <person name="Mohapatra T."/>
            <person name="Singh N.K."/>
            <person name="Messing J."/>
            <person name="Nelson A.B."/>
            <person name="Fuks G."/>
            <person name="Kavchok S."/>
            <person name="Keizer G."/>
            <person name="Linton E."/>
            <person name="Llaca V."/>
            <person name="Song R."/>
            <person name="Tanyolac B."/>
            <person name="Young S."/>
            <person name="Ho-Il K."/>
            <person name="Hahn J.H."/>
            <person name="Sangsakoo G."/>
            <person name="Vanavichit A."/>
            <person name="de Mattos Luiz.A.T."/>
            <person name="Zimmer P.D."/>
            <person name="Malone G."/>
            <person name="Dellagostin O."/>
            <person name="de Oliveira A.C."/>
            <person name="Bevan M."/>
            <person name="Bancroft I."/>
            <person name="Minx P."/>
            <person name="Cordum H."/>
            <person name="Wilson R."/>
            <person name="Cheng Z."/>
            <person name="Jin W."/>
            <person name="Jiang J."/>
            <person name="Leong S.A."/>
            <person name="Iwama H."/>
            <person name="Gojobori T."/>
            <person name="Itoh T."/>
            <person name="Niimura Y."/>
            <person name="Fujii Y."/>
            <person name="Habara T."/>
            <person name="Sakai H."/>
            <person name="Sato Y."/>
            <person name="Wilson G."/>
            <person name="Kumar K."/>
            <person name="McCouch S."/>
            <person name="Juretic N."/>
            <person name="Hoen D."/>
            <person name="Wright S."/>
            <person name="Bruskiewich R."/>
            <person name="Bureau T."/>
            <person name="Miyao A."/>
            <person name="Hirochika H."/>
            <person name="Nishikawa T."/>
            <person name="Kadowaki K."/>
            <person name="Sugiura M."/>
            <person name="Burr B."/>
            <person name="Sasaki T."/>
        </authorList>
    </citation>
    <scope>NUCLEOTIDE SEQUENCE [LARGE SCALE GENOMIC DNA]</scope>
    <source>
        <strain evidence="3">cv. Nipponbare</strain>
    </source>
</reference>
<dbReference type="PaxDb" id="39947-A0A0P0WC04"/>
<dbReference type="EMBL" id="AP014960">
    <property type="protein sequence ID" value="BAS89757.1"/>
    <property type="molecule type" value="Genomic_DNA"/>
</dbReference>